<dbReference type="EMBL" id="JAHRID010000001">
    <property type="protein sequence ID" value="MBV2127710.1"/>
    <property type="molecule type" value="Genomic_DNA"/>
</dbReference>
<name>A0ABS6MGC8_9GAMM</name>
<accession>A0ABS6MGC8</accession>
<reference evidence="2 3" key="1">
    <citation type="submission" date="2021-06" db="EMBL/GenBank/DDBJ databases">
        <title>Rheinheimera indica sp. nov., isolated from deep-sea sediment.</title>
        <authorList>
            <person name="Wang Z."/>
            <person name="Zhang X.-Y."/>
        </authorList>
    </citation>
    <scope>NUCLEOTIDE SEQUENCE [LARGE SCALE GENOMIC DNA]</scope>
    <source>
        <strain evidence="2 3">SM2107</strain>
    </source>
</reference>
<dbReference type="RefSeq" id="WP_217666568.1">
    <property type="nucleotide sequence ID" value="NZ_JAHRID010000001.1"/>
</dbReference>
<protein>
    <submittedName>
        <fullName evidence="2">Tetratricopeptide repeat protein</fullName>
    </submittedName>
</protein>
<comment type="caution">
    <text evidence="2">The sequence shown here is derived from an EMBL/GenBank/DDBJ whole genome shotgun (WGS) entry which is preliminary data.</text>
</comment>
<organism evidence="2 3">
    <name type="scientific">Arsukibacterium indicum</name>
    <dbReference type="NCBI Taxonomy" id="2848612"/>
    <lineage>
        <taxon>Bacteria</taxon>
        <taxon>Pseudomonadati</taxon>
        <taxon>Pseudomonadota</taxon>
        <taxon>Gammaproteobacteria</taxon>
        <taxon>Chromatiales</taxon>
        <taxon>Chromatiaceae</taxon>
        <taxon>Arsukibacterium</taxon>
    </lineage>
</organism>
<feature type="chain" id="PRO_5046386507" evidence="1">
    <location>
        <begin position="26"/>
        <end position="233"/>
    </location>
</feature>
<dbReference type="Proteomes" id="UP000704611">
    <property type="component" value="Unassembled WGS sequence"/>
</dbReference>
<evidence type="ECO:0000313" key="2">
    <source>
        <dbReference type="EMBL" id="MBV2127710.1"/>
    </source>
</evidence>
<sequence>MDFLPGQALSALLLMLLMLSTPVNAQVTTSGDVVDRSCFTMEWKRGKPFDYYHPSTTESSGTYKGGLLYLVERHHFTNDVRKLIKGSTAALPGDLLFVLNSIPNHPSALDTYSRYEYRLKTSELYRETQANKTVTHSADCLFLRANEIFPNNAETLLVWAIHQYRNNRFNAAKQILERAVAIAPDYIEAHYNLGLVYVELNDAEKARKHAAIAYDAGYPLMGLKNKIAKLKQH</sequence>
<proteinExistence type="predicted"/>
<keyword evidence="3" id="KW-1185">Reference proteome</keyword>
<gene>
    <name evidence="2" type="ORF">KQY15_01200</name>
</gene>
<dbReference type="Pfam" id="PF14559">
    <property type="entry name" value="TPR_19"/>
    <property type="match status" value="1"/>
</dbReference>
<keyword evidence="1" id="KW-0732">Signal</keyword>
<evidence type="ECO:0000256" key="1">
    <source>
        <dbReference type="SAM" id="SignalP"/>
    </source>
</evidence>
<feature type="signal peptide" evidence="1">
    <location>
        <begin position="1"/>
        <end position="25"/>
    </location>
</feature>
<evidence type="ECO:0000313" key="3">
    <source>
        <dbReference type="Proteomes" id="UP000704611"/>
    </source>
</evidence>